<feature type="chain" id="PRO_5040346949" description="Extracellular membrane protein CFEM domain-containing protein" evidence="3">
    <location>
        <begin position="19"/>
        <end position="271"/>
    </location>
</feature>
<reference evidence="4" key="1">
    <citation type="journal article" date="2021" name="Nat. Commun.">
        <title>Genetic determinants of endophytism in the Arabidopsis root mycobiome.</title>
        <authorList>
            <person name="Mesny F."/>
            <person name="Miyauchi S."/>
            <person name="Thiergart T."/>
            <person name="Pickel B."/>
            <person name="Atanasova L."/>
            <person name="Karlsson M."/>
            <person name="Huettel B."/>
            <person name="Barry K.W."/>
            <person name="Haridas S."/>
            <person name="Chen C."/>
            <person name="Bauer D."/>
            <person name="Andreopoulos W."/>
            <person name="Pangilinan J."/>
            <person name="LaButti K."/>
            <person name="Riley R."/>
            <person name="Lipzen A."/>
            <person name="Clum A."/>
            <person name="Drula E."/>
            <person name="Henrissat B."/>
            <person name="Kohler A."/>
            <person name="Grigoriev I.V."/>
            <person name="Martin F.M."/>
            <person name="Hacquard S."/>
        </authorList>
    </citation>
    <scope>NUCLEOTIDE SEQUENCE</scope>
    <source>
        <strain evidence="4">MPI-SDFR-AT-0117</strain>
    </source>
</reference>
<evidence type="ECO:0000256" key="1">
    <source>
        <dbReference type="SAM" id="MobiDB-lite"/>
    </source>
</evidence>
<evidence type="ECO:0000256" key="3">
    <source>
        <dbReference type="SAM" id="SignalP"/>
    </source>
</evidence>
<evidence type="ECO:0000313" key="4">
    <source>
        <dbReference type="EMBL" id="KAH6675322.1"/>
    </source>
</evidence>
<evidence type="ECO:0000256" key="2">
    <source>
        <dbReference type="SAM" id="Phobius"/>
    </source>
</evidence>
<dbReference type="OrthoDB" id="10620182at2759"/>
<feature type="region of interest" description="Disordered" evidence="1">
    <location>
        <begin position="132"/>
        <end position="167"/>
    </location>
</feature>
<keyword evidence="3" id="KW-0732">Signal</keyword>
<feature type="transmembrane region" description="Helical" evidence="2">
    <location>
        <begin position="173"/>
        <end position="193"/>
    </location>
</feature>
<feature type="region of interest" description="Disordered" evidence="1">
    <location>
        <begin position="200"/>
        <end position="271"/>
    </location>
</feature>
<keyword evidence="5" id="KW-1185">Reference proteome</keyword>
<protein>
    <recommendedName>
        <fullName evidence="6">Extracellular membrane protein CFEM domain-containing protein</fullName>
    </recommendedName>
</protein>
<accession>A0A9P8V2M4</accession>
<name>A0A9P8V2M4_9PEZI</name>
<evidence type="ECO:0008006" key="6">
    <source>
        <dbReference type="Google" id="ProtNLM"/>
    </source>
</evidence>
<comment type="caution">
    <text evidence="4">The sequence shown here is derived from an EMBL/GenBank/DDBJ whole genome shotgun (WGS) entry which is preliminary data.</text>
</comment>
<dbReference type="Proteomes" id="UP000770015">
    <property type="component" value="Unassembled WGS sequence"/>
</dbReference>
<organism evidence="4 5">
    <name type="scientific">Plectosphaerella plurivora</name>
    <dbReference type="NCBI Taxonomy" id="936078"/>
    <lineage>
        <taxon>Eukaryota</taxon>
        <taxon>Fungi</taxon>
        <taxon>Dikarya</taxon>
        <taxon>Ascomycota</taxon>
        <taxon>Pezizomycotina</taxon>
        <taxon>Sordariomycetes</taxon>
        <taxon>Hypocreomycetidae</taxon>
        <taxon>Glomerellales</taxon>
        <taxon>Plectosphaerellaceae</taxon>
        <taxon>Plectosphaerella</taxon>
    </lineage>
</organism>
<keyword evidence="2" id="KW-0812">Transmembrane</keyword>
<feature type="compositionally biased region" description="Low complexity" evidence="1">
    <location>
        <begin position="132"/>
        <end position="148"/>
    </location>
</feature>
<proteinExistence type="predicted"/>
<sequence>MKLSYACAIFACVTATVARNVPDAPNGPLLKRQGSSDSPGILYSCVSECIEDETPCSPTDGSCLCPYLSSFSDQFLANLCADDYCTSISSMPLIDATSISTFCATAFPAEITSALGEESFISEIPITSFSPSNTVTSTTTSASSESSTNIARETEPPSSDETNGGGLSTGAQAGIGVGVSLGVILLVVAGYFLGRRSRRNRESTVPEPMVVAGQGDTDSGGAAKGPMKLESTEGRMELESVNPPTHYEMYAPMPTPMEPQAELSANPSRHA</sequence>
<dbReference type="AlphaFoldDB" id="A0A9P8V2M4"/>
<evidence type="ECO:0000313" key="5">
    <source>
        <dbReference type="Proteomes" id="UP000770015"/>
    </source>
</evidence>
<gene>
    <name evidence="4" type="ORF">F5X68DRAFT_264444</name>
</gene>
<dbReference type="EMBL" id="JAGSXJ010000025">
    <property type="protein sequence ID" value="KAH6675322.1"/>
    <property type="molecule type" value="Genomic_DNA"/>
</dbReference>
<feature type="signal peptide" evidence="3">
    <location>
        <begin position="1"/>
        <end position="18"/>
    </location>
</feature>
<keyword evidence="2" id="KW-0472">Membrane</keyword>
<keyword evidence="2" id="KW-1133">Transmembrane helix</keyword>